<dbReference type="GeneID" id="89634718"/>
<name>A0A2Z3KI28_LACLL</name>
<dbReference type="EMBL" id="CP028161">
    <property type="protein sequence ID" value="AWN67138.1"/>
    <property type="molecule type" value="Genomic_DNA"/>
</dbReference>
<evidence type="ECO:0000256" key="1">
    <source>
        <dbReference type="SAM" id="Phobius"/>
    </source>
</evidence>
<dbReference type="AlphaFoldDB" id="A0A2Z3KI28"/>
<organism evidence="2 3">
    <name type="scientific">Lactococcus lactis subsp. lactis</name>
    <name type="common">Streptococcus lactis</name>
    <dbReference type="NCBI Taxonomy" id="1360"/>
    <lineage>
        <taxon>Bacteria</taxon>
        <taxon>Bacillati</taxon>
        <taxon>Bacillota</taxon>
        <taxon>Bacilli</taxon>
        <taxon>Lactobacillales</taxon>
        <taxon>Streptococcaceae</taxon>
        <taxon>Lactococcus</taxon>
    </lineage>
</organism>
<protein>
    <submittedName>
        <fullName evidence="2">Uncharacterized protein</fullName>
    </submittedName>
</protein>
<accession>A0A2Z3KI28</accession>
<sequence>MKKIISIKRPFPLIIVISCFLGIVGSAFFYHRSLPDYAAMNAAKAIKTDNFKRFLKFVPEFSNHQKITKSEFDQFVRAKKKTTVEKIKKDLLNKESFKEISQGFFGIHQFLPIARQIDLTTEDDASTLTLAGEHLKTGEHAGPFIPAYYKIDYKLTSPEYGKIAKTASIDLINQDGILDIQEKTNFLMEKNVQEGFLNLYTGYIQSFANCINNDFDFNKLDNTSNTWSQSLNDYYGILKMRLKVIRKVFRPL</sequence>
<evidence type="ECO:0000313" key="3">
    <source>
        <dbReference type="Proteomes" id="UP000245919"/>
    </source>
</evidence>
<keyword evidence="1" id="KW-1133">Transmembrane helix</keyword>
<dbReference type="RefSeq" id="WP_109991479.1">
    <property type="nucleotide sequence ID" value="NZ_CP028161.1"/>
</dbReference>
<evidence type="ECO:0000313" key="2">
    <source>
        <dbReference type="EMBL" id="AWN67138.1"/>
    </source>
</evidence>
<reference evidence="2 3" key="1">
    <citation type="submission" date="2018-03" db="EMBL/GenBank/DDBJ databases">
        <title>Genome sequence of Lactococcus lactis strain 14B4 from almond drupe.</title>
        <authorList>
            <person name="Tran T.D."/>
            <person name="McGarvey J.A."/>
            <person name="Huynh S."/>
            <person name="Parker C.T."/>
        </authorList>
    </citation>
    <scope>NUCLEOTIDE SEQUENCE [LARGE SCALE GENOMIC DNA]</scope>
    <source>
        <strain evidence="2 3">14B4</strain>
        <plasmid evidence="3">Plasmid p14b4</plasmid>
    </source>
</reference>
<keyword evidence="2" id="KW-0614">Plasmid</keyword>
<proteinExistence type="predicted"/>
<dbReference type="Proteomes" id="UP000245919">
    <property type="component" value="Plasmid p14B4"/>
</dbReference>
<gene>
    <name evidence="2" type="ORF">LL14B4_13115</name>
</gene>
<keyword evidence="1" id="KW-0472">Membrane</keyword>
<geneLocation type="plasmid" evidence="3">
    <name>p14b4</name>
</geneLocation>
<keyword evidence="1" id="KW-0812">Transmembrane</keyword>
<feature type="transmembrane region" description="Helical" evidence="1">
    <location>
        <begin position="12"/>
        <end position="30"/>
    </location>
</feature>